<dbReference type="EnsemblPlants" id="AET4Gv20761700.6">
    <property type="protein sequence ID" value="AET4Gv20761700.6"/>
    <property type="gene ID" value="AET4Gv20761700"/>
</dbReference>
<dbReference type="AlphaFoldDB" id="A0A453J297"/>
<feature type="region of interest" description="Disordered" evidence="1">
    <location>
        <begin position="80"/>
        <end position="111"/>
    </location>
</feature>
<feature type="compositionally biased region" description="Pro residues" evidence="1">
    <location>
        <begin position="84"/>
        <end position="94"/>
    </location>
</feature>
<evidence type="ECO:0000256" key="1">
    <source>
        <dbReference type="SAM" id="MobiDB-lite"/>
    </source>
</evidence>
<dbReference type="Gramene" id="AET4Gv20761700.6">
    <property type="protein sequence ID" value="AET4Gv20761700.6"/>
    <property type="gene ID" value="AET4Gv20761700"/>
</dbReference>
<proteinExistence type="predicted"/>
<organism evidence="2 3">
    <name type="scientific">Aegilops tauschii subsp. strangulata</name>
    <name type="common">Goatgrass</name>
    <dbReference type="NCBI Taxonomy" id="200361"/>
    <lineage>
        <taxon>Eukaryota</taxon>
        <taxon>Viridiplantae</taxon>
        <taxon>Streptophyta</taxon>
        <taxon>Embryophyta</taxon>
        <taxon>Tracheophyta</taxon>
        <taxon>Spermatophyta</taxon>
        <taxon>Magnoliopsida</taxon>
        <taxon>Liliopsida</taxon>
        <taxon>Poales</taxon>
        <taxon>Poaceae</taxon>
        <taxon>BOP clade</taxon>
        <taxon>Pooideae</taxon>
        <taxon>Triticodae</taxon>
        <taxon>Triticeae</taxon>
        <taxon>Triticinae</taxon>
        <taxon>Aegilops</taxon>
    </lineage>
</organism>
<keyword evidence="3" id="KW-1185">Reference proteome</keyword>
<name>A0A453J297_AEGTS</name>
<reference evidence="2" key="4">
    <citation type="submission" date="2019-03" db="UniProtKB">
        <authorList>
            <consortium name="EnsemblPlants"/>
        </authorList>
    </citation>
    <scope>IDENTIFICATION</scope>
</reference>
<dbReference type="Proteomes" id="UP000015105">
    <property type="component" value="Chromosome 4D"/>
</dbReference>
<accession>A0A453J297</accession>
<reference evidence="3" key="2">
    <citation type="journal article" date="2017" name="Nat. Plants">
        <title>The Aegilops tauschii genome reveals multiple impacts of transposons.</title>
        <authorList>
            <person name="Zhao G."/>
            <person name="Zou C."/>
            <person name="Li K."/>
            <person name="Wang K."/>
            <person name="Li T."/>
            <person name="Gao L."/>
            <person name="Zhang X."/>
            <person name="Wang H."/>
            <person name="Yang Z."/>
            <person name="Liu X."/>
            <person name="Jiang W."/>
            <person name="Mao L."/>
            <person name="Kong X."/>
            <person name="Jiao Y."/>
            <person name="Jia J."/>
        </authorList>
    </citation>
    <scope>NUCLEOTIDE SEQUENCE [LARGE SCALE GENOMIC DNA]</scope>
    <source>
        <strain evidence="3">cv. AL8/78</strain>
    </source>
</reference>
<sequence length="111" mass="11569">AKTRAGAGPTRLLNQSALVCVAPSPCPLLPPSVAMAAALSPHLAATLPSLRSPARRPSPAASLLPPRGARIALRRSSRCAPYDALPPRPLPYPSAPSTNGHWPETGKYHLD</sequence>
<evidence type="ECO:0000313" key="3">
    <source>
        <dbReference type="Proteomes" id="UP000015105"/>
    </source>
</evidence>
<reference evidence="2" key="5">
    <citation type="journal article" date="2021" name="G3 (Bethesda)">
        <title>Aegilops tauschii genome assembly Aet v5.0 features greater sequence contiguity and improved annotation.</title>
        <authorList>
            <person name="Wang L."/>
            <person name="Zhu T."/>
            <person name="Rodriguez J.C."/>
            <person name="Deal K.R."/>
            <person name="Dubcovsky J."/>
            <person name="McGuire P.E."/>
            <person name="Lux T."/>
            <person name="Spannagl M."/>
            <person name="Mayer K.F.X."/>
            <person name="Baldrich P."/>
            <person name="Meyers B.C."/>
            <person name="Huo N."/>
            <person name="Gu Y.Q."/>
            <person name="Zhou H."/>
            <person name="Devos K.M."/>
            <person name="Bennetzen J.L."/>
            <person name="Unver T."/>
            <person name="Budak H."/>
            <person name="Gulick P.J."/>
            <person name="Galiba G."/>
            <person name="Kalapos B."/>
            <person name="Nelson D.R."/>
            <person name="Li P."/>
            <person name="You F.M."/>
            <person name="Luo M.C."/>
            <person name="Dvorak J."/>
        </authorList>
    </citation>
    <scope>NUCLEOTIDE SEQUENCE [LARGE SCALE GENOMIC DNA]</scope>
    <source>
        <strain evidence="2">cv. AL8/78</strain>
    </source>
</reference>
<protein>
    <submittedName>
        <fullName evidence="2">Uncharacterized protein</fullName>
    </submittedName>
</protein>
<evidence type="ECO:0000313" key="2">
    <source>
        <dbReference type="EnsemblPlants" id="AET4Gv20761700.6"/>
    </source>
</evidence>
<reference evidence="3" key="1">
    <citation type="journal article" date="2014" name="Science">
        <title>Ancient hybridizations among the ancestral genomes of bread wheat.</title>
        <authorList>
            <consortium name="International Wheat Genome Sequencing Consortium,"/>
            <person name="Marcussen T."/>
            <person name="Sandve S.R."/>
            <person name="Heier L."/>
            <person name="Spannagl M."/>
            <person name="Pfeifer M."/>
            <person name="Jakobsen K.S."/>
            <person name="Wulff B.B."/>
            <person name="Steuernagel B."/>
            <person name="Mayer K.F."/>
            <person name="Olsen O.A."/>
        </authorList>
    </citation>
    <scope>NUCLEOTIDE SEQUENCE [LARGE SCALE GENOMIC DNA]</scope>
    <source>
        <strain evidence="3">cv. AL8/78</strain>
    </source>
</reference>
<reference evidence="2" key="3">
    <citation type="journal article" date="2017" name="Nature">
        <title>Genome sequence of the progenitor of the wheat D genome Aegilops tauschii.</title>
        <authorList>
            <person name="Luo M.C."/>
            <person name="Gu Y.Q."/>
            <person name="Puiu D."/>
            <person name="Wang H."/>
            <person name="Twardziok S.O."/>
            <person name="Deal K.R."/>
            <person name="Huo N."/>
            <person name="Zhu T."/>
            <person name="Wang L."/>
            <person name="Wang Y."/>
            <person name="McGuire P.E."/>
            <person name="Liu S."/>
            <person name="Long H."/>
            <person name="Ramasamy R.K."/>
            <person name="Rodriguez J.C."/>
            <person name="Van S.L."/>
            <person name="Yuan L."/>
            <person name="Wang Z."/>
            <person name="Xia Z."/>
            <person name="Xiao L."/>
            <person name="Anderson O.D."/>
            <person name="Ouyang S."/>
            <person name="Liang Y."/>
            <person name="Zimin A.V."/>
            <person name="Pertea G."/>
            <person name="Qi P."/>
            <person name="Bennetzen J.L."/>
            <person name="Dai X."/>
            <person name="Dawson M.W."/>
            <person name="Muller H.G."/>
            <person name="Kugler K."/>
            <person name="Rivarola-Duarte L."/>
            <person name="Spannagl M."/>
            <person name="Mayer K.F.X."/>
            <person name="Lu F.H."/>
            <person name="Bevan M.W."/>
            <person name="Leroy P."/>
            <person name="Li P."/>
            <person name="You F.M."/>
            <person name="Sun Q."/>
            <person name="Liu Z."/>
            <person name="Lyons E."/>
            <person name="Wicker T."/>
            <person name="Salzberg S.L."/>
            <person name="Devos K.M."/>
            <person name="Dvorak J."/>
        </authorList>
    </citation>
    <scope>NUCLEOTIDE SEQUENCE [LARGE SCALE GENOMIC DNA]</scope>
    <source>
        <strain evidence="2">cv. AL8/78</strain>
    </source>
</reference>